<dbReference type="Proteomes" id="UP000541154">
    <property type="component" value="Unassembled WGS sequence"/>
</dbReference>
<feature type="region of interest" description="Disordered" evidence="1">
    <location>
        <begin position="79"/>
        <end position="225"/>
    </location>
</feature>
<evidence type="ECO:0000313" key="4">
    <source>
        <dbReference type="Proteomes" id="UP000541154"/>
    </source>
</evidence>
<accession>A0A8H6AC82</accession>
<evidence type="ECO:0000256" key="2">
    <source>
        <dbReference type="SAM" id="SignalP"/>
    </source>
</evidence>
<sequence length="225" mass="23592">MARITLSFYVICVCLALMGSALPAKRAEPESSGNTISPSVAAELAYESLKVSYTLTTPDGTVINRTQSATAATRNINKEFSDDDEKPHQINFAPVPPKPSSSGTPTKSLKDLSQENAAEKVHASREPDQEPKPQTDTKVEEPKTEVQAKDPKGEAKAKEEPTDETTEDEPVASSTPTPTVPQAASSSSAAKPAKSSNIVKDDPLAKIPVVGPLLSGGGLKGTGLL</sequence>
<dbReference type="AlphaFoldDB" id="A0A8H6AC82"/>
<feature type="compositionally biased region" description="Low complexity" evidence="1">
    <location>
        <begin position="171"/>
        <end position="196"/>
    </location>
</feature>
<gene>
    <name evidence="3" type="ORF">ETB97_002290</name>
</gene>
<keyword evidence="2" id="KW-0732">Signal</keyword>
<feature type="compositionally biased region" description="Basic and acidic residues" evidence="1">
    <location>
        <begin position="108"/>
        <end position="160"/>
    </location>
</feature>
<keyword evidence="4" id="KW-1185">Reference proteome</keyword>
<dbReference type="EMBL" id="SPNV01000015">
    <property type="protein sequence ID" value="KAF5865777.1"/>
    <property type="molecule type" value="Genomic_DNA"/>
</dbReference>
<evidence type="ECO:0000256" key="1">
    <source>
        <dbReference type="SAM" id="MobiDB-lite"/>
    </source>
</evidence>
<evidence type="ECO:0000313" key="3">
    <source>
        <dbReference type="EMBL" id="KAF5865777.1"/>
    </source>
</evidence>
<comment type="caution">
    <text evidence="3">The sequence shown here is derived from an EMBL/GenBank/DDBJ whole genome shotgun (WGS) entry which is preliminary data.</text>
</comment>
<proteinExistence type="predicted"/>
<reference evidence="3 4" key="1">
    <citation type="submission" date="2019-04" db="EMBL/GenBank/DDBJ databases">
        <title>Aspergillus burnettii sp. nov., novel species from soil in southeast Queensland.</title>
        <authorList>
            <person name="Gilchrist C.L.M."/>
            <person name="Pitt J.I."/>
            <person name="Lange L."/>
            <person name="Lacey H.J."/>
            <person name="Vuong D."/>
            <person name="Midgley D.J."/>
            <person name="Greenfield P."/>
            <person name="Bradbury M."/>
            <person name="Lacey E."/>
            <person name="Busk P.K."/>
            <person name="Pilgaard B."/>
            <person name="Chooi Y.H."/>
            <person name="Piggott A.M."/>
        </authorList>
    </citation>
    <scope>NUCLEOTIDE SEQUENCE [LARGE SCALE GENOMIC DNA]</scope>
    <source>
        <strain evidence="3 4">FRR 5400</strain>
    </source>
</reference>
<feature type="chain" id="PRO_5034111700" evidence="2">
    <location>
        <begin position="28"/>
        <end position="225"/>
    </location>
</feature>
<feature type="compositionally biased region" description="Basic and acidic residues" evidence="1">
    <location>
        <begin position="79"/>
        <end position="88"/>
    </location>
</feature>
<organism evidence="3 4">
    <name type="scientific">Petromyces alliaceus</name>
    <name type="common">Aspergillus alliaceus</name>
    <dbReference type="NCBI Taxonomy" id="209559"/>
    <lineage>
        <taxon>Eukaryota</taxon>
        <taxon>Fungi</taxon>
        <taxon>Dikarya</taxon>
        <taxon>Ascomycota</taxon>
        <taxon>Pezizomycotina</taxon>
        <taxon>Eurotiomycetes</taxon>
        <taxon>Eurotiomycetidae</taxon>
        <taxon>Eurotiales</taxon>
        <taxon>Aspergillaceae</taxon>
        <taxon>Aspergillus</taxon>
        <taxon>Aspergillus subgen. Circumdati</taxon>
    </lineage>
</organism>
<name>A0A8H6AC82_PETAA</name>
<protein>
    <submittedName>
        <fullName evidence="3">Uncharacterized protein</fullName>
    </submittedName>
</protein>
<feature type="compositionally biased region" description="Gly residues" evidence="1">
    <location>
        <begin position="214"/>
        <end position="225"/>
    </location>
</feature>
<feature type="signal peptide" evidence="2">
    <location>
        <begin position="1"/>
        <end position="27"/>
    </location>
</feature>
<feature type="compositionally biased region" description="Acidic residues" evidence="1">
    <location>
        <begin position="161"/>
        <end position="170"/>
    </location>
</feature>